<dbReference type="SUPFAM" id="SSF47384">
    <property type="entry name" value="Homodimeric domain of signal transducing histidine kinase"/>
    <property type="match status" value="1"/>
</dbReference>
<evidence type="ECO:0000256" key="3">
    <source>
        <dbReference type="ARBA" id="ARBA00022553"/>
    </source>
</evidence>
<evidence type="ECO:0000256" key="5">
    <source>
        <dbReference type="SAM" id="Phobius"/>
    </source>
</evidence>
<feature type="transmembrane region" description="Helical" evidence="5">
    <location>
        <begin position="87"/>
        <end position="106"/>
    </location>
</feature>
<organism evidence="7 8">
    <name type="scientific">Spirosoma terrae</name>
    <dbReference type="NCBI Taxonomy" id="1968276"/>
    <lineage>
        <taxon>Bacteria</taxon>
        <taxon>Pseudomonadati</taxon>
        <taxon>Bacteroidota</taxon>
        <taxon>Cytophagia</taxon>
        <taxon>Cytophagales</taxon>
        <taxon>Cytophagaceae</taxon>
        <taxon>Spirosoma</taxon>
    </lineage>
</organism>
<dbReference type="GO" id="GO:0000155">
    <property type="term" value="F:phosphorelay sensor kinase activity"/>
    <property type="evidence" value="ECO:0007669"/>
    <property type="project" value="InterPro"/>
</dbReference>
<reference evidence="7 8" key="1">
    <citation type="submission" date="2020-02" db="EMBL/GenBank/DDBJ databases">
        <title>Draft genome sequence of two Spirosoma agri KCTC 52727 and Spirosoma terrae KCTC 52035.</title>
        <authorList>
            <person name="Rojas J."/>
            <person name="Ambika Manirajan B."/>
            <person name="Suarez C."/>
            <person name="Ratering S."/>
            <person name="Schnell S."/>
        </authorList>
    </citation>
    <scope>NUCLEOTIDE SEQUENCE [LARGE SCALE GENOMIC DNA]</scope>
    <source>
        <strain evidence="7 8">KCTC 52035</strain>
    </source>
</reference>
<dbReference type="CDD" id="cd00082">
    <property type="entry name" value="HisKA"/>
    <property type="match status" value="1"/>
</dbReference>
<dbReference type="PRINTS" id="PR00344">
    <property type="entry name" value="BCTRLSENSOR"/>
</dbReference>
<evidence type="ECO:0000256" key="1">
    <source>
        <dbReference type="ARBA" id="ARBA00000085"/>
    </source>
</evidence>
<evidence type="ECO:0000313" key="7">
    <source>
        <dbReference type="EMBL" id="NDU96409.1"/>
    </source>
</evidence>
<comment type="catalytic activity">
    <reaction evidence="1">
        <text>ATP + protein L-histidine = ADP + protein N-phospho-L-histidine.</text>
        <dbReference type="EC" id="2.7.13.3"/>
    </reaction>
</comment>
<dbReference type="Gene3D" id="3.30.565.10">
    <property type="entry name" value="Histidine kinase-like ATPase, C-terminal domain"/>
    <property type="match status" value="1"/>
</dbReference>
<feature type="domain" description="Histidine kinase" evidence="6">
    <location>
        <begin position="215"/>
        <end position="456"/>
    </location>
</feature>
<dbReference type="PANTHER" id="PTHR43065">
    <property type="entry name" value="SENSOR HISTIDINE KINASE"/>
    <property type="match status" value="1"/>
</dbReference>
<dbReference type="Gene3D" id="1.10.287.130">
    <property type="match status" value="1"/>
</dbReference>
<dbReference type="InterPro" id="IPR036890">
    <property type="entry name" value="HATPase_C_sf"/>
</dbReference>
<dbReference type="Pfam" id="PF02518">
    <property type="entry name" value="HATPase_c"/>
    <property type="match status" value="1"/>
</dbReference>
<dbReference type="InterPro" id="IPR036097">
    <property type="entry name" value="HisK_dim/P_sf"/>
</dbReference>
<keyword evidence="7" id="KW-0808">Transferase</keyword>
<dbReference type="SUPFAM" id="SSF55874">
    <property type="entry name" value="ATPase domain of HSP90 chaperone/DNA topoisomerase II/histidine kinase"/>
    <property type="match status" value="1"/>
</dbReference>
<dbReference type="InterPro" id="IPR004358">
    <property type="entry name" value="Sig_transdc_His_kin-like_C"/>
</dbReference>
<feature type="transmembrane region" description="Helical" evidence="5">
    <location>
        <begin position="118"/>
        <end position="137"/>
    </location>
</feature>
<evidence type="ECO:0000256" key="2">
    <source>
        <dbReference type="ARBA" id="ARBA00012438"/>
    </source>
</evidence>
<sequence>MFSLVLSGPLSILMLRWYRKFIDMPNRLPEWNRYVDKFWVLFGVSFAIEAVFSLRDELLGSAFVLVVLGFVVVTLRELQPYQPARLLLLGVFPVIGYSVASLLLAILNLKLSGIVDGILDATGLFVTLWLGTFVFLANRQKKSDEELLQKRQEEIAHTRKIETQNTELEQLVYERTAELRGQKEALQQTLENLRAAQNQLIQSEKMASLGELTAGIAHEIQNPLNFVNNFSEVSVELIDELKEELEKPDIDAQYILTLADELSLSQQKIHHHGKRASAIVKSMLQHSRATSDERVPIDVNALCDEYMRLAYHGLRAKDNSFNCELITEFDPKVDKIIGVGQDIGRVLLNLFNNAFYSVSEKKKQQSGDYNPQVSVVTRALGDMVEIQIRDNGLGIKQEMLDKIYQPFFTTKPTGEGTGLGLSLSYDIITKGHGGSLEVSTKENEFAEFIITLPASVGLPVS</sequence>
<evidence type="ECO:0000313" key="8">
    <source>
        <dbReference type="Proteomes" id="UP000474175"/>
    </source>
</evidence>
<dbReference type="EMBL" id="JAAFZH010000006">
    <property type="protein sequence ID" value="NDU96409.1"/>
    <property type="molecule type" value="Genomic_DNA"/>
</dbReference>
<dbReference type="RefSeq" id="WP_163950469.1">
    <property type="nucleotide sequence ID" value="NZ_JAAFZH010000006.1"/>
</dbReference>
<comment type="caution">
    <text evidence="7">The sequence shown here is derived from an EMBL/GenBank/DDBJ whole genome shotgun (WGS) entry which is preliminary data.</text>
</comment>
<keyword evidence="3" id="KW-0597">Phosphoprotein</keyword>
<keyword evidence="5" id="KW-0472">Membrane</keyword>
<dbReference type="PANTHER" id="PTHR43065:SF42">
    <property type="entry name" value="TWO-COMPONENT SENSOR PPRA"/>
    <property type="match status" value="1"/>
</dbReference>
<keyword evidence="5" id="KW-1133">Transmembrane helix</keyword>
<keyword evidence="8" id="KW-1185">Reference proteome</keyword>
<dbReference type="InterPro" id="IPR003594">
    <property type="entry name" value="HATPase_dom"/>
</dbReference>
<dbReference type="AlphaFoldDB" id="A0A6L9LII9"/>
<gene>
    <name evidence="7" type="ORF">GK108_16130</name>
</gene>
<keyword evidence="4" id="KW-0175">Coiled coil</keyword>
<dbReference type="SMART" id="SM00387">
    <property type="entry name" value="HATPase_c"/>
    <property type="match status" value="1"/>
</dbReference>
<protein>
    <recommendedName>
        <fullName evidence="2">histidine kinase</fullName>
        <ecNumber evidence="2">2.7.13.3</ecNumber>
    </recommendedName>
</protein>
<name>A0A6L9LII9_9BACT</name>
<dbReference type="PROSITE" id="PS50109">
    <property type="entry name" value="HIS_KIN"/>
    <property type="match status" value="1"/>
</dbReference>
<dbReference type="SMART" id="SM00388">
    <property type="entry name" value="HisKA"/>
    <property type="match status" value="1"/>
</dbReference>
<dbReference type="InterPro" id="IPR005467">
    <property type="entry name" value="His_kinase_dom"/>
</dbReference>
<accession>A0A6L9LII9</accession>
<proteinExistence type="predicted"/>
<dbReference type="Pfam" id="PF00512">
    <property type="entry name" value="HisKA"/>
    <property type="match status" value="1"/>
</dbReference>
<keyword evidence="7" id="KW-0418">Kinase</keyword>
<dbReference type="InterPro" id="IPR003661">
    <property type="entry name" value="HisK_dim/P_dom"/>
</dbReference>
<keyword evidence="5" id="KW-0812">Transmembrane</keyword>
<evidence type="ECO:0000256" key="4">
    <source>
        <dbReference type="SAM" id="Coils"/>
    </source>
</evidence>
<dbReference type="Proteomes" id="UP000474175">
    <property type="component" value="Unassembled WGS sequence"/>
</dbReference>
<dbReference type="EC" id="2.7.13.3" evidence="2"/>
<feature type="coiled-coil region" evidence="4">
    <location>
        <begin position="176"/>
        <end position="206"/>
    </location>
</feature>
<feature type="transmembrane region" description="Helical" evidence="5">
    <location>
        <begin position="58"/>
        <end position="75"/>
    </location>
</feature>
<evidence type="ECO:0000259" key="6">
    <source>
        <dbReference type="PROSITE" id="PS50109"/>
    </source>
</evidence>